<gene>
    <name evidence="4" type="ORF">C2E21_6240</name>
</gene>
<dbReference type="InterPro" id="IPR003961">
    <property type="entry name" value="FN3_dom"/>
</dbReference>
<dbReference type="Proteomes" id="UP000239899">
    <property type="component" value="Unassembled WGS sequence"/>
</dbReference>
<feature type="domain" description="Fibronectin type-III" evidence="3">
    <location>
        <begin position="524"/>
        <end position="613"/>
    </location>
</feature>
<dbReference type="OrthoDB" id="516965at2759"/>
<evidence type="ECO:0000256" key="1">
    <source>
        <dbReference type="ARBA" id="ARBA00022737"/>
    </source>
</evidence>
<sequence>MRRRGACALIVLALAATLTAEPAAVKLETATSGLRRLAASPDPIECPRAALYIIPALPNVKDAAVFQLVRSTYIATVKSLAPAGAISDVIPTLTEPNTVKGGISVHTTILFSGSCEAGKAAARTLHVKLLGDVRPMFYVPAPRAKSLFGDVYMITVSHPYLADGTGAKLVAPSAPAGTNLAAQFSITWEDIPPSKIGELQAAAFKAAILKQLPAGAGVYFTTMITEGVSYRFGNHWRACAAPVSPTVAKSSGKTSQGGEVWPPGQPADVKRGRLVFNTNVHGTVFNTAAGKVILSKFMEVLRFNTAAVFPPRTFGRMALEPGYGLRLVNDPSYPCTCELPPPPTLTLAQAFGPTSATATATGAANVTWARWQFTATPSSGAAISQESDTPLVWWYNLAANTPYTISVVGITRAGKRVQGANTLAIKTPQEGAPTVAAATATSATTATVRLNPPTNGQTVSQYIVALCLKAQPTTCVKQSSVSIQLYFTGLTPGALYVVSATAKIGSTTVPASNKLPLAMPQRGAPILLTAVPTTALTGAATAVAPNGASFSKYVFTAVSPGGAPTATSTVANPLTGRFTGLRPATQYDVSVVGYTGSKASPPSNTLSFVTPAANAPLNTGTPKSPFIVVIKLVPPTIPPLNGGSWVRYDVTLCPIAGPQTACVSQRTGGSGRRLLSTPADIAIFEGRTPFTTYNFVSNAISESGEISKEAMVSQVTTPGAFPWSVSVVPDSVTQSSASIKITPPSEGGPFAKYVLSVCTKPRSGAPNWDACPQTTCSPSQVAGCPVSGLNSNTAYVVSGVAFTADGVATIRSAAAAFSTLPWPAPTIDSVVVGLVDLSTAVATIVGPTLAPPGGYSLYNLTVCATNPVGGCAYQSCTPVRAAPATTTCTLTGLSQNTTYRVLARAVQGSLTSERSNFPYFRTKLQDPATLVSVQALSYDSGIACVTAPTLGGPWNGGFQCQSCYKGVCKDAPKCTLNPTRRLLAPACQGSVACELGTLESSTGYTVTCVALSTTAPPSPVSNSLVLTTEPAPAPPVTTSTTNPVMLRCTPPGGGPWATCQIQLCEQQGPTRRRQLRGDGGCTPINLSCPFVNGVATCDVTGKVRQETIYDITSTAVKADGVRKSTTGPQGTYNLPYFPKPTVTAANVVGTDTYNVTIVPVASPALKAYPIGGWTYYIILAQMGSPPTNQPFSCKAKNSAGGVPQPVTCQVTLATSNLPASFGAQAVQGNENTPKGTDLRSDGADFFTPTTILAAGPLSVTVGSVCVTPPTSGGPFTKFLCTPCYKGACKPATTCTEPTRRRQLLAPVNPCNSHPGSQTCYLNNLESTTLYDVTCVAQTAAGVSSPSSNRKSFTTYQAAPPAVTSPKYNPVILECTAPSGGPWQTCQLSLCKQELTRRRSLLEPAGCIPFTLTCPFNQTTGVAACDVTGKVQQDVWYQINSTAIKADGTRKSQTGTQPDFKLDLYPKPTVTAILVGSNTYNVTIEPVDSVPLVSYPAGGWGNYSISAQSGINFQGFICKAKNNGAGVPQAVTCQVTVAFSDLPIAFTATAYQFDAGSPPDEDLRSAESDPYTPIRIVSAQSSNYNLGTVCLMPPSAGGPWTGGINCTACYNGTCLAPQDCGTERRRRQLLFSSSCDAYPGTTECFLDTLESTTPYTVTCTAKSSVGVSSGPSNTGSFTTTQAPAPPVAYPSSNPTIITCTAPGGGPWANCQLDLCKQVIGRRRLQSGCSPVTATCAFNQTSGLADCDLGGAVELAQYYVVNSTAIKADGTRKSQTGTQPTQYTLPFYPVLTLSNLVTVTPNTTFNVTITPNITTPLVSYPSGGWDSYEIMPQVGGLGQGTTTCTAVNVGGVPQAVVCTFSVITAPNPPTTTLRVSATAVKSMLPKPWPLKTTVSGWLNADAR</sequence>
<reference evidence="4 5" key="1">
    <citation type="journal article" date="2018" name="Plant J.">
        <title>Genome sequences of Chlorella sorokiniana UTEX 1602 and Micractinium conductrix SAG 241.80: implications to maltose excretion by a green alga.</title>
        <authorList>
            <person name="Arriola M.B."/>
            <person name="Velmurugan N."/>
            <person name="Zhang Y."/>
            <person name="Plunkett M.H."/>
            <person name="Hondzo H."/>
            <person name="Barney B.M."/>
        </authorList>
    </citation>
    <scope>NUCLEOTIDE SEQUENCE [LARGE SCALE GENOMIC DNA]</scope>
    <source>
        <strain evidence="5">UTEX 1602</strain>
    </source>
</reference>
<feature type="chain" id="PRO_5015130964" evidence="2">
    <location>
        <begin position="21"/>
        <end position="1901"/>
    </location>
</feature>
<dbReference type="SUPFAM" id="SSF49265">
    <property type="entry name" value="Fibronectin type III"/>
    <property type="match status" value="5"/>
</dbReference>
<dbReference type="InterPro" id="IPR050991">
    <property type="entry name" value="ECM_Regulatory_Proteins"/>
</dbReference>
<dbReference type="PANTHER" id="PTHR46708:SF2">
    <property type="entry name" value="FIBRONECTIN TYPE-III DOMAIN-CONTAINING PROTEIN"/>
    <property type="match status" value="1"/>
</dbReference>
<accession>A0A2P6TKT5</accession>
<evidence type="ECO:0000259" key="3">
    <source>
        <dbReference type="PROSITE" id="PS50853"/>
    </source>
</evidence>
<dbReference type="SMART" id="SM00060">
    <property type="entry name" value="FN3"/>
    <property type="match status" value="4"/>
</dbReference>
<dbReference type="Gene3D" id="2.60.40.10">
    <property type="entry name" value="Immunoglobulins"/>
    <property type="match status" value="2"/>
</dbReference>
<dbReference type="CDD" id="cd00063">
    <property type="entry name" value="FN3"/>
    <property type="match status" value="1"/>
</dbReference>
<protein>
    <submittedName>
        <fullName evidence="4">Fibronectin isoform X1</fullName>
    </submittedName>
</protein>
<feature type="domain" description="Fibronectin type-III" evidence="3">
    <location>
        <begin position="721"/>
        <end position="822"/>
    </location>
</feature>
<organism evidence="4 5">
    <name type="scientific">Chlorella sorokiniana</name>
    <name type="common">Freshwater green alga</name>
    <dbReference type="NCBI Taxonomy" id="3076"/>
    <lineage>
        <taxon>Eukaryota</taxon>
        <taxon>Viridiplantae</taxon>
        <taxon>Chlorophyta</taxon>
        <taxon>core chlorophytes</taxon>
        <taxon>Trebouxiophyceae</taxon>
        <taxon>Chlorellales</taxon>
        <taxon>Chlorellaceae</taxon>
        <taxon>Chlorella clade</taxon>
        <taxon>Chlorella</taxon>
    </lineage>
</organism>
<evidence type="ECO:0000256" key="2">
    <source>
        <dbReference type="SAM" id="SignalP"/>
    </source>
</evidence>
<dbReference type="InterPro" id="IPR013783">
    <property type="entry name" value="Ig-like_fold"/>
</dbReference>
<keyword evidence="1" id="KW-0677">Repeat</keyword>
<keyword evidence="5" id="KW-1185">Reference proteome</keyword>
<dbReference type="PROSITE" id="PS50853">
    <property type="entry name" value="FN3"/>
    <property type="match status" value="4"/>
</dbReference>
<dbReference type="InterPro" id="IPR036116">
    <property type="entry name" value="FN3_sf"/>
</dbReference>
<feature type="domain" description="Fibronectin type-III" evidence="3">
    <location>
        <begin position="824"/>
        <end position="925"/>
    </location>
</feature>
<feature type="domain" description="Fibronectin type-III" evidence="3">
    <location>
        <begin position="432"/>
        <end position="522"/>
    </location>
</feature>
<evidence type="ECO:0000313" key="4">
    <source>
        <dbReference type="EMBL" id="PRW44907.1"/>
    </source>
</evidence>
<feature type="signal peptide" evidence="2">
    <location>
        <begin position="1"/>
        <end position="20"/>
    </location>
</feature>
<keyword evidence="2" id="KW-0732">Signal</keyword>
<dbReference type="STRING" id="3076.A0A2P6TKT5"/>
<name>A0A2P6TKT5_CHLSO</name>
<evidence type="ECO:0000313" key="5">
    <source>
        <dbReference type="Proteomes" id="UP000239899"/>
    </source>
</evidence>
<dbReference type="PANTHER" id="PTHR46708">
    <property type="entry name" value="TENASCIN"/>
    <property type="match status" value="1"/>
</dbReference>
<comment type="caution">
    <text evidence="4">The sequence shown here is derived from an EMBL/GenBank/DDBJ whole genome shotgun (WGS) entry which is preliminary data.</text>
</comment>
<proteinExistence type="predicted"/>
<dbReference type="EMBL" id="LHPG02000012">
    <property type="protein sequence ID" value="PRW44907.1"/>
    <property type="molecule type" value="Genomic_DNA"/>
</dbReference>